<evidence type="ECO:0000313" key="7">
    <source>
        <dbReference type="EMBL" id="UWX06587.1"/>
    </source>
</evidence>
<evidence type="ECO:0000256" key="2">
    <source>
        <dbReference type="ARBA" id="ARBA00022840"/>
    </source>
</evidence>
<evidence type="ECO:0000259" key="6">
    <source>
        <dbReference type="Pfam" id="PF22740"/>
    </source>
</evidence>
<dbReference type="Pfam" id="PF03668">
    <property type="entry name" value="RapZ-like_N"/>
    <property type="match status" value="1"/>
</dbReference>
<dbReference type="InterPro" id="IPR053931">
    <property type="entry name" value="RapZ_C"/>
</dbReference>
<dbReference type="RefSeq" id="WP_334316197.1">
    <property type="nucleotide sequence ID" value="NZ_CP065938.1"/>
</dbReference>
<dbReference type="HAMAP" id="MF_00636">
    <property type="entry name" value="RapZ_like"/>
    <property type="match status" value="1"/>
</dbReference>
<dbReference type="InterPro" id="IPR027417">
    <property type="entry name" value="P-loop_NTPase"/>
</dbReference>
<dbReference type="NCBIfam" id="NF003828">
    <property type="entry name" value="PRK05416.1"/>
    <property type="match status" value="1"/>
</dbReference>
<comment type="caution">
    <text evidence="4">Lacks conserved residue(s) required for the propagation of feature annotation.</text>
</comment>
<dbReference type="SUPFAM" id="SSF52540">
    <property type="entry name" value="P-loop containing nucleoside triphosphate hydrolases"/>
    <property type="match status" value="1"/>
</dbReference>
<evidence type="ECO:0000259" key="5">
    <source>
        <dbReference type="Pfam" id="PF03668"/>
    </source>
</evidence>
<dbReference type="PANTHER" id="PTHR30448:SF0">
    <property type="entry name" value="RNASE ADAPTER PROTEIN RAPZ"/>
    <property type="match status" value="1"/>
</dbReference>
<keyword evidence="2 4" id="KW-0067">ATP-binding</keyword>
<name>A0ABY5Y315_9BACT</name>
<keyword evidence="8" id="KW-1185">Reference proteome</keyword>
<protein>
    <submittedName>
        <fullName evidence="7">RNase adapter RapZ</fullName>
    </submittedName>
</protein>
<feature type="domain" description="RapZ C-terminal" evidence="6">
    <location>
        <begin position="182"/>
        <end position="300"/>
    </location>
</feature>
<reference evidence="7" key="1">
    <citation type="submission" date="2020-12" db="EMBL/GenBank/DDBJ databases">
        <title>Taurinivorans muris gen. nov., sp. nov., fundamental and realized metabolic niche of a ubiquitous sulfidogenic bacterium in the murine intestine.</title>
        <authorList>
            <person name="Ye H."/>
            <person name="Hanson B.T."/>
            <person name="Loy A."/>
        </authorList>
    </citation>
    <scope>NUCLEOTIDE SEQUENCE</scope>
    <source>
        <strain evidence="7">LT0009</strain>
    </source>
</reference>
<proteinExistence type="inferred from homology"/>
<gene>
    <name evidence="7" type="primary">rapZ</name>
    <name evidence="7" type="ORF">JBF11_04585</name>
</gene>
<sequence length="303" mass="35023">MDTPEDKNNNEVEVIIITGLSGSGISTAIQVFEDMNFFTADGLPPSVIPEFIALAHKPEMQHFRGIVLGLDLKRKYLNDPLAELLPVFTKIRQTDDTKATLIYLEADKDSILRRYASTRRPHPLEQEGYSLEMAMEEEKNRLSGIRTMAGHIINTTGYSIHDLRRHIQKHFSKTMEDSHSMWVTIMSFGYKYGIPKDADLVFDMRFLPNPFFEPKLREYTGLQQEVADYIFKDEPAQNFRRQLLEFLQTILPYYDNEGRYRLCIAIGCTGGCHRSVAMVEYLAKNLMQSGYRIIKEHKQLTKK</sequence>
<dbReference type="InterPro" id="IPR005337">
    <property type="entry name" value="RapZ-like"/>
</dbReference>
<dbReference type="Pfam" id="PF22740">
    <property type="entry name" value="PapZ_C"/>
    <property type="match status" value="1"/>
</dbReference>
<dbReference type="InterPro" id="IPR053930">
    <property type="entry name" value="RapZ-like_N"/>
</dbReference>
<organism evidence="7 8">
    <name type="scientific">Taurinivorans muris</name>
    <dbReference type="NCBI Taxonomy" id="2787751"/>
    <lineage>
        <taxon>Bacteria</taxon>
        <taxon>Pseudomonadati</taxon>
        <taxon>Thermodesulfobacteriota</taxon>
        <taxon>Desulfovibrionia</taxon>
        <taxon>Desulfovibrionales</taxon>
        <taxon>Desulfovibrionaceae</taxon>
        <taxon>Taurinivorans</taxon>
    </lineage>
</organism>
<accession>A0ABY5Y315</accession>
<evidence type="ECO:0000256" key="3">
    <source>
        <dbReference type="ARBA" id="ARBA00023134"/>
    </source>
</evidence>
<evidence type="ECO:0000313" key="8">
    <source>
        <dbReference type="Proteomes" id="UP001058120"/>
    </source>
</evidence>
<dbReference type="EMBL" id="CP065938">
    <property type="protein sequence ID" value="UWX06587.1"/>
    <property type="molecule type" value="Genomic_DNA"/>
</dbReference>
<evidence type="ECO:0000256" key="1">
    <source>
        <dbReference type="ARBA" id="ARBA00022741"/>
    </source>
</evidence>
<dbReference type="PIRSF" id="PIRSF005052">
    <property type="entry name" value="P-loopkin"/>
    <property type="match status" value="1"/>
</dbReference>
<dbReference type="Proteomes" id="UP001058120">
    <property type="component" value="Chromosome"/>
</dbReference>
<evidence type="ECO:0000256" key="4">
    <source>
        <dbReference type="HAMAP-Rule" id="MF_00636"/>
    </source>
</evidence>
<keyword evidence="3 4" id="KW-0342">GTP-binding</keyword>
<dbReference type="PANTHER" id="PTHR30448">
    <property type="entry name" value="RNASE ADAPTER PROTEIN RAPZ"/>
    <property type="match status" value="1"/>
</dbReference>
<feature type="domain" description="RapZ-like N-terminal" evidence="5">
    <location>
        <begin position="12"/>
        <end position="172"/>
    </location>
</feature>
<keyword evidence="1 4" id="KW-0547">Nucleotide-binding</keyword>